<organism evidence="5 6">
    <name type="scientific">Thermoproteota archaeon</name>
    <dbReference type="NCBI Taxonomy" id="2056631"/>
    <lineage>
        <taxon>Archaea</taxon>
        <taxon>Thermoproteota</taxon>
    </lineage>
</organism>
<dbReference type="SUPFAM" id="SSF50447">
    <property type="entry name" value="Translation proteins"/>
    <property type="match status" value="1"/>
</dbReference>
<dbReference type="InterPro" id="IPR009000">
    <property type="entry name" value="Transl_B-barrel_sf"/>
</dbReference>
<evidence type="ECO:0000256" key="4">
    <source>
        <dbReference type="ARBA" id="ARBA00035543"/>
    </source>
</evidence>
<dbReference type="Pfam" id="PF01247">
    <property type="entry name" value="Ribosomal_L35Ae"/>
    <property type="match status" value="1"/>
</dbReference>
<evidence type="ECO:0000256" key="1">
    <source>
        <dbReference type="ARBA" id="ARBA00009269"/>
    </source>
</evidence>
<comment type="similarity">
    <text evidence="1">Belongs to the eukaryotic ribosomal protein eL33 family.</text>
</comment>
<protein>
    <recommendedName>
        <fullName evidence="4">50S ribosomal protein L35Ae</fullName>
    </recommendedName>
</protein>
<dbReference type="InterPro" id="IPR001780">
    <property type="entry name" value="Ribosomal_eL33"/>
</dbReference>
<evidence type="ECO:0000256" key="2">
    <source>
        <dbReference type="ARBA" id="ARBA00022980"/>
    </source>
</evidence>
<dbReference type="EMBL" id="QMQV01000006">
    <property type="protein sequence ID" value="RLE50430.1"/>
    <property type="molecule type" value="Genomic_DNA"/>
</dbReference>
<evidence type="ECO:0000313" key="5">
    <source>
        <dbReference type="EMBL" id="RLE50430.1"/>
    </source>
</evidence>
<accession>A0A497EUP6</accession>
<evidence type="ECO:0000313" key="6">
    <source>
        <dbReference type="Proteomes" id="UP000278475"/>
    </source>
</evidence>
<dbReference type="GO" id="GO:0005840">
    <property type="term" value="C:ribosome"/>
    <property type="evidence" value="ECO:0007669"/>
    <property type="project" value="UniProtKB-KW"/>
</dbReference>
<proteinExistence type="inferred from homology"/>
<evidence type="ECO:0000256" key="3">
    <source>
        <dbReference type="ARBA" id="ARBA00023274"/>
    </source>
</evidence>
<dbReference type="GO" id="GO:0003735">
    <property type="term" value="F:structural constituent of ribosome"/>
    <property type="evidence" value="ECO:0007669"/>
    <property type="project" value="InterPro"/>
</dbReference>
<sequence length="95" mass="10311">MEKGGDFAMELKGVILSTMARGPRNFSRDVLVKVDGFDDVSSASKLIGRSVTWTSKKGLEVRGRVIRVHGRNGVVVVRFNKPLPGQALSTNVLIS</sequence>
<dbReference type="GO" id="GO:0006412">
    <property type="term" value="P:translation"/>
    <property type="evidence" value="ECO:0007669"/>
    <property type="project" value="InterPro"/>
</dbReference>
<keyword evidence="3" id="KW-0687">Ribonucleoprotein</keyword>
<comment type="caution">
    <text evidence="5">The sequence shown here is derived from an EMBL/GenBank/DDBJ whole genome shotgun (WGS) entry which is preliminary data.</text>
</comment>
<name>A0A497EUP6_9CREN</name>
<gene>
    <name evidence="5" type="ORF">DRJ31_01465</name>
</gene>
<dbReference type="AlphaFoldDB" id="A0A497EUP6"/>
<dbReference type="Proteomes" id="UP000278475">
    <property type="component" value="Unassembled WGS sequence"/>
</dbReference>
<dbReference type="InterPro" id="IPR038661">
    <property type="entry name" value="Ribosomal_eL33_sf"/>
</dbReference>
<dbReference type="Gene3D" id="2.40.10.190">
    <property type="entry name" value="translation elongation factor selb, chain A, domain 4"/>
    <property type="match status" value="1"/>
</dbReference>
<keyword evidence="2 5" id="KW-0689">Ribosomal protein</keyword>
<dbReference type="GO" id="GO:1990904">
    <property type="term" value="C:ribonucleoprotein complex"/>
    <property type="evidence" value="ECO:0007669"/>
    <property type="project" value="UniProtKB-KW"/>
</dbReference>
<dbReference type="NCBIfam" id="NF003326">
    <property type="entry name" value="PRK04337.1"/>
    <property type="match status" value="1"/>
</dbReference>
<reference evidence="5 6" key="1">
    <citation type="submission" date="2018-06" db="EMBL/GenBank/DDBJ databases">
        <title>Extensive metabolic versatility and redundancy in microbially diverse, dynamic hydrothermal sediments.</title>
        <authorList>
            <person name="Dombrowski N."/>
            <person name="Teske A."/>
            <person name="Baker B.J."/>
        </authorList>
    </citation>
    <scope>NUCLEOTIDE SEQUENCE [LARGE SCALE GENOMIC DNA]</scope>
    <source>
        <strain evidence="5">B66_G16</strain>
    </source>
</reference>